<dbReference type="GO" id="GO:0016747">
    <property type="term" value="F:acyltransferase activity, transferring groups other than amino-acyl groups"/>
    <property type="evidence" value="ECO:0007669"/>
    <property type="project" value="InterPro"/>
</dbReference>
<evidence type="ECO:0000259" key="6">
    <source>
        <dbReference type="Pfam" id="PF13673"/>
    </source>
</evidence>
<dbReference type="GO" id="GO:0019748">
    <property type="term" value="P:secondary metabolic process"/>
    <property type="evidence" value="ECO:0007669"/>
    <property type="project" value="TreeGrafter"/>
</dbReference>
<gene>
    <name evidence="7" type="ORF">FCIRC_3883</name>
</gene>
<keyword evidence="2 3" id="KW-0456">Lyase</keyword>
<dbReference type="InterPro" id="IPR016181">
    <property type="entry name" value="Acyl_CoA_acyltransferase"/>
</dbReference>
<comment type="similarity">
    <text evidence="3">Belongs to the metallo-dependent hydrolases superfamily.</text>
</comment>
<feature type="transmembrane region" description="Helical" evidence="4">
    <location>
        <begin position="706"/>
        <end position="727"/>
    </location>
</feature>
<dbReference type="Proteomes" id="UP000572754">
    <property type="component" value="Unassembled WGS sequence"/>
</dbReference>
<keyword evidence="4" id="KW-1133">Transmembrane helix</keyword>
<proteinExistence type="inferred from homology"/>
<dbReference type="InterPro" id="IPR006680">
    <property type="entry name" value="Amidohydro-rel"/>
</dbReference>
<dbReference type="PANTHER" id="PTHR21240">
    <property type="entry name" value="2-AMINO-3-CARBOXYLMUCONATE-6-SEMIALDEHYDE DECARBOXYLASE"/>
    <property type="match status" value="1"/>
</dbReference>
<feature type="domain" description="N-acetyltransferase" evidence="6">
    <location>
        <begin position="149"/>
        <end position="207"/>
    </location>
</feature>
<keyword evidence="4" id="KW-0812">Transmembrane</keyword>
<dbReference type="AlphaFoldDB" id="A0A8H5UB58"/>
<feature type="transmembrane region" description="Helical" evidence="4">
    <location>
        <begin position="747"/>
        <end position="769"/>
    </location>
</feature>
<dbReference type="Pfam" id="PF04909">
    <property type="entry name" value="Amidohydro_2"/>
    <property type="match status" value="1"/>
</dbReference>
<dbReference type="SUPFAM" id="SSF51556">
    <property type="entry name" value="Metallo-dependent hydrolases"/>
    <property type="match status" value="1"/>
</dbReference>
<dbReference type="GO" id="GO:0005829">
    <property type="term" value="C:cytosol"/>
    <property type="evidence" value="ECO:0007669"/>
    <property type="project" value="TreeGrafter"/>
</dbReference>
<dbReference type="InterPro" id="IPR032465">
    <property type="entry name" value="ACMSD"/>
</dbReference>
<reference evidence="7 8" key="2">
    <citation type="submission" date="2020-05" db="EMBL/GenBank/DDBJ databases">
        <title>Identification and distribution of gene clusters putatively required for synthesis of sphingolipid metabolism inhibitors in phylogenetically diverse species of the filamentous fungus Fusarium.</title>
        <authorList>
            <person name="Kim H.-S."/>
            <person name="Busman M."/>
            <person name="Brown D.W."/>
            <person name="Divon H."/>
            <person name="Uhlig S."/>
            <person name="Proctor R.H."/>
        </authorList>
    </citation>
    <scope>NUCLEOTIDE SEQUENCE [LARGE SCALE GENOMIC DNA]</scope>
    <source>
        <strain evidence="7 8">NRRL 25331</strain>
    </source>
</reference>
<dbReference type="Gene3D" id="3.20.20.140">
    <property type="entry name" value="Metal-dependent hydrolases"/>
    <property type="match status" value="1"/>
</dbReference>
<feature type="transmembrane region" description="Helical" evidence="4">
    <location>
        <begin position="789"/>
        <end position="817"/>
    </location>
</feature>
<keyword evidence="4" id="KW-0472">Membrane</keyword>
<evidence type="ECO:0000313" key="7">
    <source>
        <dbReference type="EMBL" id="KAF5684540.1"/>
    </source>
</evidence>
<dbReference type="Gene3D" id="3.40.630.30">
    <property type="match status" value="1"/>
</dbReference>
<protein>
    <submittedName>
        <fullName evidence="7">Integral membrane protein</fullName>
    </submittedName>
</protein>
<keyword evidence="1 3" id="KW-0210">Decarboxylase</keyword>
<evidence type="ECO:0000313" key="8">
    <source>
        <dbReference type="Proteomes" id="UP000572754"/>
    </source>
</evidence>
<dbReference type="InterPro" id="IPR000182">
    <property type="entry name" value="GNAT_dom"/>
</dbReference>
<dbReference type="GO" id="GO:0016787">
    <property type="term" value="F:hydrolase activity"/>
    <property type="evidence" value="ECO:0007669"/>
    <property type="project" value="InterPro"/>
</dbReference>
<dbReference type="InterPro" id="IPR032466">
    <property type="entry name" value="Metal_Hydrolase"/>
</dbReference>
<dbReference type="Pfam" id="PF13673">
    <property type="entry name" value="Acetyltransf_10"/>
    <property type="match status" value="1"/>
</dbReference>
<evidence type="ECO:0000256" key="2">
    <source>
        <dbReference type="ARBA" id="ARBA00023239"/>
    </source>
</evidence>
<evidence type="ECO:0000256" key="1">
    <source>
        <dbReference type="ARBA" id="ARBA00022793"/>
    </source>
</evidence>
<accession>A0A8H5UB58</accession>
<evidence type="ECO:0000256" key="4">
    <source>
        <dbReference type="SAM" id="Phobius"/>
    </source>
</evidence>
<reference evidence="8" key="1">
    <citation type="journal article" date="2020" name="BMC Genomics">
        <title>Correction to: Identification and distribution of gene clusters required for synthesis of sphingolipid metabolism inhibitors in diverse species of the filamentous fungus Fusarium.</title>
        <authorList>
            <person name="Kim H.S."/>
            <person name="Lohmar J.M."/>
            <person name="Busman M."/>
            <person name="Brown D.W."/>
            <person name="Naumann T.A."/>
            <person name="Divon H.H."/>
            <person name="Lysoe E."/>
            <person name="Uhlig S."/>
            <person name="Proctor R.H."/>
        </authorList>
    </citation>
    <scope>NUCLEOTIDE SEQUENCE [LARGE SCALE GENOMIC DNA]</scope>
    <source>
        <strain evidence="8">NRRL 25331</strain>
    </source>
</reference>
<dbReference type="PANTHER" id="PTHR21240:SF30">
    <property type="entry name" value="AMIDOHYDROLASE-RELATED DOMAIN-CONTAINING PROTEIN-RELATED"/>
    <property type="match status" value="1"/>
</dbReference>
<feature type="transmembrane region" description="Helical" evidence="4">
    <location>
        <begin position="572"/>
        <end position="596"/>
    </location>
</feature>
<evidence type="ECO:0000256" key="3">
    <source>
        <dbReference type="RuleBase" id="RU366045"/>
    </source>
</evidence>
<comment type="caution">
    <text evidence="7">The sequence shown here is derived from an EMBL/GenBank/DDBJ whole genome shotgun (WGS) entry which is preliminary data.</text>
</comment>
<organism evidence="7 8">
    <name type="scientific">Fusarium circinatum</name>
    <name type="common">Pitch canker fungus</name>
    <name type="synonym">Gibberella circinata</name>
    <dbReference type="NCBI Taxonomy" id="48490"/>
    <lineage>
        <taxon>Eukaryota</taxon>
        <taxon>Fungi</taxon>
        <taxon>Dikarya</taxon>
        <taxon>Ascomycota</taxon>
        <taxon>Pezizomycotina</taxon>
        <taxon>Sordariomycetes</taxon>
        <taxon>Hypocreomycetidae</taxon>
        <taxon>Hypocreales</taxon>
        <taxon>Nectriaceae</taxon>
        <taxon>Fusarium</taxon>
        <taxon>Fusarium fujikuroi species complex</taxon>
    </lineage>
</organism>
<name>A0A8H5UB58_FUSCI</name>
<dbReference type="GO" id="GO:0016831">
    <property type="term" value="F:carboxy-lyase activity"/>
    <property type="evidence" value="ECO:0007669"/>
    <property type="project" value="UniProtKB-KW"/>
</dbReference>
<keyword evidence="8" id="KW-1185">Reference proteome</keyword>
<dbReference type="EMBL" id="JAAQPE010000126">
    <property type="protein sequence ID" value="KAF5684540.1"/>
    <property type="molecule type" value="Genomic_DNA"/>
</dbReference>
<evidence type="ECO:0000259" key="5">
    <source>
        <dbReference type="Pfam" id="PF04909"/>
    </source>
</evidence>
<sequence>MSESSESASKYRIRPGTFFDVPATTRIYAASFGNEPLIDFFFPTRRQDPLSFYTWSCRRFQRRYWTPGYSLSVVVDKHDHPVGLSWWKRPTQPLTLLQKVLSPFVNGFINLQEYLFPVQGLNKNNMETFEQAFSDVEPHVLDTPQRQKAHYLSLLGIDPVLQGEGLGKMLLEDGLEKVDDEDSAAWLVSLAGLEKLYARFGFVEVTKVEVEGLHDWKGGMAAHSSATATDDPIHEFPDRIINKLVDLDDERIKNMDEKNIAIQVLSHTPTNFVTAETIIACNDELAAAVRANKSRFAGFACLPMGDPVAATNELERCIKEHGFVGALVDNHSNGNFYDSREYDILWAKAVELEVPIYIHPAWPSQKEKEALYSGGNLQSDSNSATALGAFAFGWHASTANTILRLMASNTFDRNPKLKIIIGHSGELIPYMFDRITPFSCLFRVNSPSHLHRNVTMPRAHDHFHGRHYHAERTTGPVKALNPTKRYLVADKKALNAESDGGNAGKESRPGAESPGVAYVWRSRDNRKGRHALAISVDPHKHEATKGPRLSNSYHQTLRGILKMFVRYPVWDVSYDVALVFTIGSIIWVINGFYSWLPVLNPSTKVSDWAGGLTAFIGATVFEFGSFLLMLEAVNENRSDCFGWAVEESVDGMLHLTHAHNCKHAHAQKSTFVKQSSKPLDNNTPESAGNDRMWSWWPTWYELRTHYFFDIGFLACSSQTFGATVFWISGFTALPPILNNLSTPAENGVYWLPQVIGGTGFIVSSILFMVEVQPRWYIPAPGVLGWHIGLWNLIGAIGFTLCGALGFGSWAFLIGSVIQWYESLNKYPIWVDQKIERLGQRKS</sequence>
<feature type="domain" description="Amidohydrolase-related" evidence="5">
    <location>
        <begin position="253"/>
        <end position="427"/>
    </location>
</feature>
<feature type="transmembrane region" description="Helical" evidence="4">
    <location>
        <begin position="608"/>
        <end position="630"/>
    </location>
</feature>
<dbReference type="SUPFAM" id="SSF55729">
    <property type="entry name" value="Acyl-CoA N-acyltransferases (Nat)"/>
    <property type="match status" value="1"/>
</dbReference>